<evidence type="ECO:0000256" key="6">
    <source>
        <dbReference type="SAM" id="MobiDB-lite"/>
    </source>
</evidence>
<keyword evidence="9" id="KW-1185">Reference proteome</keyword>
<evidence type="ECO:0000256" key="2">
    <source>
        <dbReference type="ARBA" id="ARBA00006824"/>
    </source>
</evidence>
<reference evidence="8 9" key="1">
    <citation type="journal article" date="2016" name="Nat. Commun.">
        <title>Ectomycorrhizal ecology is imprinted in the genome of the dominant symbiotic fungus Cenococcum geophilum.</title>
        <authorList>
            <consortium name="DOE Joint Genome Institute"/>
            <person name="Peter M."/>
            <person name="Kohler A."/>
            <person name="Ohm R.A."/>
            <person name="Kuo A."/>
            <person name="Krutzmann J."/>
            <person name="Morin E."/>
            <person name="Arend M."/>
            <person name="Barry K.W."/>
            <person name="Binder M."/>
            <person name="Choi C."/>
            <person name="Clum A."/>
            <person name="Copeland A."/>
            <person name="Grisel N."/>
            <person name="Haridas S."/>
            <person name="Kipfer T."/>
            <person name="LaButti K."/>
            <person name="Lindquist E."/>
            <person name="Lipzen A."/>
            <person name="Maire R."/>
            <person name="Meier B."/>
            <person name="Mihaltcheva S."/>
            <person name="Molinier V."/>
            <person name="Murat C."/>
            <person name="Poggeler S."/>
            <person name="Quandt C.A."/>
            <person name="Sperisen C."/>
            <person name="Tritt A."/>
            <person name="Tisserant E."/>
            <person name="Crous P.W."/>
            <person name="Henrissat B."/>
            <person name="Nehls U."/>
            <person name="Egli S."/>
            <person name="Spatafora J.W."/>
            <person name="Grigoriev I.V."/>
            <person name="Martin F.M."/>
        </authorList>
    </citation>
    <scope>NUCLEOTIDE SEQUENCE [LARGE SCALE GENOMIC DNA]</scope>
    <source>
        <strain evidence="8 9">CBS 459.81</strain>
    </source>
</reference>
<organism evidence="8 9">
    <name type="scientific">Lepidopterella palustris CBS 459.81</name>
    <dbReference type="NCBI Taxonomy" id="1314670"/>
    <lineage>
        <taxon>Eukaryota</taxon>
        <taxon>Fungi</taxon>
        <taxon>Dikarya</taxon>
        <taxon>Ascomycota</taxon>
        <taxon>Pezizomycotina</taxon>
        <taxon>Dothideomycetes</taxon>
        <taxon>Pleosporomycetidae</taxon>
        <taxon>Mytilinidiales</taxon>
        <taxon>Argynnaceae</taxon>
        <taxon>Lepidopterella</taxon>
    </lineage>
</organism>
<keyword evidence="4 7" id="KW-1133">Transmembrane helix</keyword>
<dbReference type="Pfam" id="PF04117">
    <property type="entry name" value="Mpv17_PMP22"/>
    <property type="match status" value="1"/>
</dbReference>
<dbReference type="InterPro" id="IPR007248">
    <property type="entry name" value="Mpv17_PMP22"/>
</dbReference>
<name>A0A8E2JEZ0_9PEZI</name>
<sequence>MAAAAVRSAGEEFLASWLAKDRSKHGHFYTTRIPKQAIYGSLIHIPITHWLLKGSRYLFRGRTSPTSRFLAILFGLLVVAPVQKIFFFVAGAIIAGARTFHQVRATVRAGLFPVMKVVLLVSPIAVAFASNFLPERAWPKFFDIVDLAINTYGNAHVKKKRLAALRRRFFDNPVVKNAAEDESNAGSIAMPTTLRPNYPPIPRGNLVVGQGDVMLDATPFFMPTPIQPIYPPNAPGDSVVGQADVVLSAGQIVLPAPLRPYRGPSYSSDSAAEDEETESDASPIITPSPVLPYHRPNYSNNSVAEEEETEPGTVLTRRPSPQPLFYRLNRSSGLVVEREGAGSDTGQPGAAAAAAEAVTARRHYNAGMWQTLDTTDNSSDSDREEKGMGSEIDSDTSSDLPIRWRYRRYKRGRRLGDRKARRIPRKDESSDSERT</sequence>
<evidence type="ECO:0000313" key="8">
    <source>
        <dbReference type="EMBL" id="OCK80013.1"/>
    </source>
</evidence>
<protein>
    <submittedName>
        <fullName evidence="8">Uncharacterized protein</fullName>
    </submittedName>
</protein>
<feature type="region of interest" description="Disordered" evidence="6">
    <location>
        <begin position="369"/>
        <end position="403"/>
    </location>
</feature>
<keyword evidence="3 7" id="KW-0812">Transmembrane</keyword>
<dbReference type="Proteomes" id="UP000250266">
    <property type="component" value="Unassembled WGS sequence"/>
</dbReference>
<feature type="transmembrane region" description="Helical" evidence="7">
    <location>
        <begin position="114"/>
        <end position="133"/>
    </location>
</feature>
<feature type="transmembrane region" description="Helical" evidence="7">
    <location>
        <begin position="69"/>
        <end position="94"/>
    </location>
</feature>
<feature type="region of interest" description="Disordered" evidence="6">
    <location>
        <begin position="415"/>
        <end position="435"/>
    </location>
</feature>
<keyword evidence="5 7" id="KW-0472">Membrane</keyword>
<evidence type="ECO:0000256" key="4">
    <source>
        <dbReference type="ARBA" id="ARBA00022989"/>
    </source>
</evidence>
<feature type="region of interest" description="Disordered" evidence="6">
    <location>
        <begin position="259"/>
        <end position="323"/>
    </location>
</feature>
<evidence type="ECO:0000256" key="1">
    <source>
        <dbReference type="ARBA" id="ARBA00004141"/>
    </source>
</evidence>
<comment type="similarity">
    <text evidence="2">Belongs to the peroxisomal membrane protein PXMP2/4 family.</text>
</comment>
<dbReference type="OrthoDB" id="860at2759"/>
<proteinExistence type="inferred from homology"/>
<accession>A0A8E2JEZ0</accession>
<evidence type="ECO:0000256" key="7">
    <source>
        <dbReference type="SAM" id="Phobius"/>
    </source>
</evidence>
<dbReference type="AlphaFoldDB" id="A0A8E2JEZ0"/>
<feature type="compositionally biased region" description="Basic and acidic residues" evidence="6">
    <location>
        <begin position="425"/>
        <end position="435"/>
    </location>
</feature>
<evidence type="ECO:0000256" key="5">
    <source>
        <dbReference type="ARBA" id="ARBA00023136"/>
    </source>
</evidence>
<dbReference type="EMBL" id="KV744977">
    <property type="protein sequence ID" value="OCK80013.1"/>
    <property type="molecule type" value="Genomic_DNA"/>
</dbReference>
<comment type="subcellular location">
    <subcellularLocation>
        <location evidence="1">Membrane</location>
        <topology evidence="1">Multi-pass membrane protein</topology>
    </subcellularLocation>
</comment>
<evidence type="ECO:0000313" key="9">
    <source>
        <dbReference type="Proteomes" id="UP000250266"/>
    </source>
</evidence>
<evidence type="ECO:0000256" key="3">
    <source>
        <dbReference type="ARBA" id="ARBA00022692"/>
    </source>
</evidence>
<gene>
    <name evidence="8" type="ORF">K432DRAFT_443443</name>
</gene>
<dbReference type="GO" id="GO:0016020">
    <property type="term" value="C:membrane"/>
    <property type="evidence" value="ECO:0007669"/>
    <property type="project" value="UniProtKB-SubCell"/>
</dbReference>